<dbReference type="Proteomes" id="UP001469553">
    <property type="component" value="Unassembled WGS sequence"/>
</dbReference>
<feature type="region of interest" description="Disordered" evidence="1">
    <location>
        <begin position="53"/>
        <end position="74"/>
    </location>
</feature>
<gene>
    <name evidence="2" type="ORF">AMECASPLE_008315</name>
</gene>
<comment type="caution">
    <text evidence="2">The sequence shown here is derived from an EMBL/GenBank/DDBJ whole genome shotgun (WGS) entry which is preliminary data.</text>
</comment>
<name>A0ABV0YN76_9TELE</name>
<reference evidence="2 3" key="1">
    <citation type="submission" date="2021-06" db="EMBL/GenBank/DDBJ databases">
        <authorList>
            <person name="Palmer J.M."/>
        </authorList>
    </citation>
    <scope>NUCLEOTIDE SEQUENCE [LARGE SCALE GENOMIC DNA]</scope>
    <source>
        <strain evidence="2 3">AS_MEX2019</strain>
        <tissue evidence="2">Muscle</tissue>
    </source>
</reference>
<dbReference type="EMBL" id="JAHRIP010038059">
    <property type="protein sequence ID" value="MEQ2294875.1"/>
    <property type="molecule type" value="Genomic_DNA"/>
</dbReference>
<evidence type="ECO:0000313" key="3">
    <source>
        <dbReference type="Proteomes" id="UP001469553"/>
    </source>
</evidence>
<sequence length="74" mass="8156">MVTTQQLLKLTLCSLWMPSSNFIARTTFPQHGSHERAADLLQNGVGPQELFTHLQSSSSSPHSIRGPVGIFSDY</sequence>
<evidence type="ECO:0000313" key="2">
    <source>
        <dbReference type="EMBL" id="MEQ2294875.1"/>
    </source>
</evidence>
<accession>A0ABV0YN76</accession>
<proteinExistence type="predicted"/>
<protein>
    <submittedName>
        <fullName evidence="2">Uncharacterized protein</fullName>
    </submittedName>
</protein>
<keyword evidence="3" id="KW-1185">Reference proteome</keyword>
<evidence type="ECO:0000256" key="1">
    <source>
        <dbReference type="SAM" id="MobiDB-lite"/>
    </source>
</evidence>
<organism evidence="2 3">
    <name type="scientific">Ameca splendens</name>
    <dbReference type="NCBI Taxonomy" id="208324"/>
    <lineage>
        <taxon>Eukaryota</taxon>
        <taxon>Metazoa</taxon>
        <taxon>Chordata</taxon>
        <taxon>Craniata</taxon>
        <taxon>Vertebrata</taxon>
        <taxon>Euteleostomi</taxon>
        <taxon>Actinopterygii</taxon>
        <taxon>Neopterygii</taxon>
        <taxon>Teleostei</taxon>
        <taxon>Neoteleostei</taxon>
        <taxon>Acanthomorphata</taxon>
        <taxon>Ovalentaria</taxon>
        <taxon>Atherinomorphae</taxon>
        <taxon>Cyprinodontiformes</taxon>
        <taxon>Goodeidae</taxon>
        <taxon>Ameca</taxon>
    </lineage>
</organism>